<dbReference type="Proteomes" id="UP000076727">
    <property type="component" value="Unassembled WGS sequence"/>
</dbReference>
<evidence type="ECO:0000313" key="2">
    <source>
        <dbReference type="Proteomes" id="UP000076727"/>
    </source>
</evidence>
<name>A0A165Q465_9APHY</name>
<keyword evidence="2" id="KW-1185">Reference proteome</keyword>
<gene>
    <name evidence="1" type="ORF">DAEQUDRAFT_727162</name>
</gene>
<accession>A0A165Q465</accession>
<evidence type="ECO:0000313" key="1">
    <source>
        <dbReference type="EMBL" id="KZT68986.1"/>
    </source>
</evidence>
<dbReference type="EMBL" id="KV429061">
    <property type="protein sequence ID" value="KZT68986.1"/>
    <property type="molecule type" value="Genomic_DNA"/>
</dbReference>
<dbReference type="AlphaFoldDB" id="A0A165Q465"/>
<protein>
    <submittedName>
        <fullName evidence="1">Uncharacterized protein</fullName>
    </submittedName>
</protein>
<proteinExistence type="predicted"/>
<sequence>MPPCLSGAHDDVVKKFKSPSVATAVRLPNILREHNDWAWRDWPPRDLGQSMC</sequence>
<organism evidence="1 2">
    <name type="scientific">Daedalea quercina L-15889</name>
    <dbReference type="NCBI Taxonomy" id="1314783"/>
    <lineage>
        <taxon>Eukaryota</taxon>
        <taxon>Fungi</taxon>
        <taxon>Dikarya</taxon>
        <taxon>Basidiomycota</taxon>
        <taxon>Agaricomycotina</taxon>
        <taxon>Agaricomycetes</taxon>
        <taxon>Polyporales</taxon>
        <taxon>Fomitopsis</taxon>
    </lineage>
</organism>
<reference evidence="1 2" key="1">
    <citation type="journal article" date="2016" name="Mol. Biol. Evol.">
        <title>Comparative Genomics of Early-Diverging Mushroom-Forming Fungi Provides Insights into the Origins of Lignocellulose Decay Capabilities.</title>
        <authorList>
            <person name="Nagy L.G."/>
            <person name="Riley R."/>
            <person name="Tritt A."/>
            <person name="Adam C."/>
            <person name="Daum C."/>
            <person name="Floudas D."/>
            <person name="Sun H."/>
            <person name="Yadav J.S."/>
            <person name="Pangilinan J."/>
            <person name="Larsson K.H."/>
            <person name="Matsuura K."/>
            <person name="Barry K."/>
            <person name="Labutti K."/>
            <person name="Kuo R."/>
            <person name="Ohm R.A."/>
            <person name="Bhattacharya S.S."/>
            <person name="Shirouzu T."/>
            <person name="Yoshinaga Y."/>
            <person name="Martin F.M."/>
            <person name="Grigoriev I.V."/>
            <person name="Hibbett D.S."/>
        </authorList>
    </citation>
    <scope>NUCLEOTIDE SEQUENCE [LARGE SCALE GENOMIC DNA]</scope>
    <source>
        <strain evidence="1 2">L-15889</strain>
    </source>
</reference>